<dbReference type="InterPro" id="IPR050276">
    <property type="entry name" value="MshD_Acetyltransferase"/>
</dbReference>
<dbReference type="PANTHER" id="PTHR43617">
    <property type="entry name" value="L-AMINO ACID N-ACETYLTRANSFERASE"/>
    <property type="match status" value="1"/>
</dbReference>
<sequence>MIEQIEFRQATPEDASAIWEILQQAIRRRKEDGSTQWQNGYPNEQTVESDIQREIAHVATLNGKVVASAALVFNDEPTYDVIDGAWLTQGDFLVVHRIAVSDEVAGKGVAKKFFTYFEEFAKENQVFSIKIDTNFDNLAMLSILEKWGYTYCGEIQVSDGARKAFEKVLK</sequence>
<dbReference type="Gene3D" id="3.40.630.30">
    <property type="match status" value="1"/>
</dbReference>
<comment type="caution">
    <text evidence="2">The sequence shown here is derived from an EMBL/GenBank/DDBJ whole genome shotgun (WGS) entry which is preliminary data.</text>
</comment>
<dbReference type="PANTHER" id="PTHR43617:SF20">
    <property type="entry name" value="N-ALPHA-ACETYLTRANSFERASE RIMI"/>
    <property type="match status" value="1"/>
</dbReference>
<dbReference type="InterPro" id="IPR016181">
    <property type="entry name" value="Acyl_CoA_acyltransferase"/>
</dbReference>
<name>A0ABV2LQV6_9FLAO</name>
<protein>
    <submittedName>
        <fullName evidence="2">GNAT superfamily N-acetyltransferase</fullName>
    </submittedName>
</protein>
<evidence type="ECO:0000313" key="2">
    <source>
        <dbReference type="EMBL" id="MET3730801.1"/>
    </source>
</evidence>
<dbReference type="CDD" id="cd04301">
    <property type="entry name" value="NAT_SF"/>
    <property type="match status" value="1"/>
</dbReference>
<dbReference type="RefSeq" id="WP_354506304.1">
    <property type="nucleotide sequence ID" value="NZ_JBEPMO010000001.1"/>
</dbReference>
<dbReference type="EMBL" id="JBEPMO010000001">
    <property type="protein sequence ID" value="MET3730801.1"/>
    <property type="molecule type" value="Genomic_DNA"/>
</dbReference>
<reference evidence="2 3" key="1">
    <citation type="submission" date="2024-06" db="EMBL/GenBank/DDBJ databases">
        <title>Genomic Encyclopedia of Type Strains, Phase IV (KMG-IV): sequencing the most valuable type-strain genomes for metagenomic binning, comparative biology and taxonomic classification.</title>
        <authorList>
            <person name="Goeker M."/>
        </authorList>
    </citation>
    <scope>NUCLEOTIDE SEQUENCE [LARGE SCALE GENOMIC DNA]</scope>
    <source>
        <strain evidence="2 3">DSM 29388</strain>
    </source>
</reference>
<organism evidence="2 3">
    <name type="scientific">Moheibacter stercoris</name>
    <dbReference type="NCBI Taxonomy" id="1628251"/>
    <lineage>
        <taxon>Bacteria</taxon>
        <taxon>Pseudomonadati</taxon>
        <taxon>Bacteroidota</taxon>
        <taxon>Flavobacteriia</taxon>
        <taxon>Flavobacteriales</taxon>
        <taxon>Weeksellaceae</taxon>
        <taxon>Moheibacter</taxon>
    </lineage>
</organism>
<dbReference type="PROSITE" id="PS51186">
    <property type="entry name" value="GNAT"/>
    <property type="match status" value="1"/>
</dbReference>
<proteinExistence type="predicted"/>
<dbReference type="Proteomes" id="UP001549146">
    <property type="component" value="Unassembled WGS sequence"/>
</dbReference>
<dbReference type="Pfam" id="PF00583">
    <property type="entry name" value="Acetyltransf_1"/>
    <property type="match status" value="1"/>
</dbReference>
<evidence type="ECO:0000313" key="3">
    <source>
        <dbReference type="Proteomes" id="UP001549146"/>
    </source>
</evidence>
<evidence type="ECO:0000259" key="1">
    <source>
        <dbReference type="PROSITE" id="PS51186"/>
    </source>
</evidence>
<dbReference type="InterPro" id="IPR000182">
    <property type="entry name" value="GNAT_dom"/>
</dbReference>
<keyword evidence="3" id="KW-1185">Reference proteome</keyword>
<dbReference type="SUPFAM" id="SSF55729">
    <property type="entry name" value="Acyl-CoA N-acyltransferases (Nat)"/>
    <property type="match status" value="1"/>
</dbReference>
<feature type="domain" description="N-acetyltransferase" evidence="1">
    <location>
        <begin position="5"/>
        <end position="170"/>
    </location>
</feature>
<gene>
    <name evidence="2" type="ORF">ABID46_000353</name>
</gene>
<accession>A0ABV2LQV6</accession>